<keyword evidence="4" id="KW-1185">Reference proteome</keyword>
<reference evidence="3 4" key="1">
    <citation type="submission" date="2020-11" db="EMBL/GenBank/DDBJ databases">
        <title>Kefir isolates.</title>
        <authorList>
            <person name="Marcisauskas S."/>
            <person name="Kim Y."/>
            <person name="Blasche S."/>
        </authorList>
    </citation>
    <scope>NUCLEOTIDE SEQUENCE [LARGE SCALE GENOMIC DNA]</scope>
    <source>
        <strain evidence="3 4">KR</strain>
    </source>
</reference>
<feature type="region of interest" description="Disordered" evidence="1">
    <location>
        <begin position="148"/>
        <end position="249"/>
    </location>
</feature>
<feature type="transmembrane region" description="Helical" evidence="2">
    <location>
        <begin position="23"/>
        <end position="46"/>
    </location>
</feature>
<gene>
    <name evidence="3" type="ORF">C6P46_002132</name>
</gene>
<sequence length="249" mass="26855">MDDSYSGGYSGGYSSARPNNSPYALAIKIADGFCLAVLALILSWSMFALPSDPWAKTWACGSALFADVALLLTVYSAFATNGNWLSTTLHVCLFANCVLWSLNFETAAETCSATPMSWICQGQARYAFYSFLYWHLMFDPHASSAGSGQPPCCGPRRQNNMSSGMGMGGGGGGGGQNGYDNSYELGREYTRRSKRSRRRRLADVEAFGSSEDKDVPHGLARSQSAGYGSLGRRGSRSSRRLSSDSLDQL</sequence>
<comment type="caution">
    <text evidence="3">The sequence shown here is derived from an EMBL/GenBank/DDBJ whole genome shotgun (WGS) entry which is preliminary data.</text>
</comment>
<protein>
    <submittedName>
        <fullName evidence="3">Uncharacterized protein</fullName>
    </submittedName>
</protein>
<dbReference type="OrthoDB" id="10525156at2759"/>
<evidence type="ECO:0000313" key="4">
    <source>
        <dbReference type="Proteomes" id="UP000777482"/>
    </source>
</evidence>
<feature type="compositionally biased region" description="Gly residues" evidence="1">
    <location>
        <begin position="165"/>
        <end position="177"/>
    </location>
</feature>
<evidence type="ECO:0000256" key="1">
    <source>
        <dbReference type="SAM" id="MobiDB-lite"/>
    </source>
</evidence>
<evidence type="ECO:0000313" key="3">
    <source>
        <dbReference type="EMBL" id="KAG0663906.1"/>
    </source>
</evidence>
<evidence type="ECO:0000256" key="2">
    <source>
        <dbReference type="SAM" id="Phobius"/>
    </source>
</evidence>
<keyword evidence="2" id="KW-1133">Transmembrane helix</keyword>
<keyword evidence="2" id="KW-0812">Transmembrane</keyword>
<proteinExistence type="predicted"/>
<dbReference type="Proteomes" id="UP000777482">
    <property type="component" value="Unassembled WGS sequence"/>
</dbReference>
<accession>A0A9P7B7B3</accession>
<keyword evidence="2" id="KW-0472">Membrane</keyword>
<organism evidence="3 4">
    <name type="scientific">Rhodotorula mucilaginosa</name>
    <name type="common">Yeast</name>
    <name type="synonym">Rhodotorula rubra</name>
    <dbReference type="NCBI Taxonomy" id="5537"/>
    <lineage>
        <taxon>Eukaryota</taxon>
        <taxon>Fungi</taxon>
        <taxon>Dikarya</taxon>
        <taxon>Basidiomycota</taxon>
        <taxon>Pucciniomycotina</taxon>
        <taxon>Microbotryomycetes</taxon>
        <taxon>Sporidiobolales</taxon>
        <taxon>Sporidiobolaceae</taxon>
        <taxon>Rhodotorula</taxon>
    </lineage>
</organism>
<dbReference type="EMBL" id="PUHQ01000017">
    <property type="protein sequence ID" value="KAG0663906.1"/>
    <property type="molecule type" value="Genomic_DNA"/>
</dbReference>
<name>A0A9P7B7B3_RHOMI</name>
<dbReference type="AlphaFoldDB" id="A0A9P7B7B3"/>
<feature type="transmembrane region" description="Helical" evidence="2">
    <location>
        <begin position="58"/>
        <end position="78"/>
    </location>
</feature>